<dbReference type="OrthoDB" id="9101001at2"/>
<sequence>MPNSIPYDHPSLVLGNIVDTKVLGVLKKIDSAQCTIDSAQQKMNSLIGMKKSVAMTINEVMDMKIDVTSLQSNIKEIDKSIANAANTYIEARLKNESVIQSLKDDLASLDLSETVESPIDFEKSQFIQKPLFSDSLKLDAQYFSFEMNAEDDTIANIETFIKESTSELGGKKSNEIASKASSQIAQQKQHHSIAGTLIISASCTHKNVTMIEPCIFDPDKALDMWNHHFDDKYIDTTKPSILQQSLFDKSINQQGFISIISGAVYGSSFVGMVHILNTENTSKAPSEELISSLNEKMRLGGWIENNSGGLGINESILDEVKKLLSTQQVSSHVTMITMGALPSIGSNQLSLGVNKLMKAENDTISKLISEGNAISTVDSSAEQSIEGKRNEVIQNAKVQSLIQGLQKVDSATNKVMDINSLMSAFENYLTTIKSSDELVGIPIQFYLKKINRKQVVKLWLDKYYNSQLIKKKNITSNNNE</sequence>
<accession>A0A1S1YSJ8</accession>
<protein>
    <submittedName>
        <fullName evidence="1">Uncharacterized protein</fullName>
    </submittedName>
</protein>
<dbReference type="Proteomes" id="UP000179797">
    <property type="component" value="Unassembled WGS sequence"/>
</dbReference>
<reference evidence="1 2" key="1">
    <citation type="journal article" date="2012" name="Int. J. Syst. Evol. Microbiol.">
        <title>Flammeovirga pacifica sp. nov., isolated from deep-sea sediment.</title>
        <authorList>
            <person name="Xu H."/>
            <person name="Fu Y."/>
            <person name="Yang N."/>
            <person name="Ding Z."/>
            <person name="Lai Q."/>
            <person name="Zeng R."/>
        </authorList>
    </citation>
    <scope>NUCLEOTIDE SEQUENCE [LARGE SCALE GENOMIC DNA]</scope>
    <source>
        <strain evidence="2">DSM 24597 / LMG 26175 / WPAGA1</strain>
    </source>
</reference>
<dbReference type="AlphaFoldDB" id="A0A1S1YSJ8"/>
<dbReference type="EMBL" id="JRYR02000002">
    <property type="protein sequence ID" value="OHX63976.1"/>
    <property type="molecule type" value="Genomic_DNA"/>
</dbReference>
<name>A0A1S1YSJ8_FLAPC</name>
<keyword evidence="2" id="KW-1185">Reference proteome</keyword>
<organism evidence="1 2">
    <name type="scientific">Flammeovirga pacifica</name>
    <dbReference type="NCBI Taxonomy" id="915059"/>
    <lineage>
        <taxon>Bacteria</taxon>
        <taxon>Pseudomonadati</taxon>
        <taxon>Bacteroidota</taxon>
        <taxon>Cytophagia</taxon>
        <taxon>Cytophagales</taxon>
        <taxon>Flammeovirgaceae</taxon>
        <taxon>Flammeovirga</taxon>
    </lineage>
</organism>
<evidence type="ECO:0000313" key="1">
    <source>
        <dbReference type="EMBL" id="OHX63976.1"/>
    </source>
</evidence>
<dbReference type="RefSeq" id="WP_044217969.1">
    <property type="nucleotide sequence ID" value="NZ_JRYR02000002.1"/>
</dbReference>
<evidence type="ECO:0000313" key="2">
    <source>
        <dbReference type="Proteomes" id="UP000179797"/>
    </source>
</evidence>
<gene>
    <name evidence="1" type="ORF">NH26_20410</name>
</gene>
<comment type="caution">
    <text evidence="1">The sequence shown here is derived from an EMBL/GenBank/DDBJ whole genome shotgun (WGS) entry which is preliminary data.</text>
</comment>
<dbReference type="STRING" id="915059.NH26_20410"/>
<proteinExistence type="predicted"/>